<name>A0A139LGQ2_9BACE</name>
<dbReference type="Proteomes" id="UP000070319">
    <property type="component" value="Unassembled WGS sequence"/>
</dbReference>
<evidence type="ECO:0000313" key="2">
    <source>
        <dbReference type="Proteomes" id="UP000070319"/>
    </source>
</evidence>
<organism evidence="1">
    <name type="scientific">Bacteroides intestinalis</name>
    <dbReference type="NCBI Taxonomy" id="329854"/>
    <lineage>
        <taxon>Bacteria</taxon>
        <taxon>Pseudomonadati</taxon>
        <taxon>Bacteroidota</taxon>
        <taxon>Bacteroidia</taxon>
        <taxon>Bacteroidales</taxon>
        <taxon>Bacteroidaceae</taxon>
        <taxon>Bacteroides</taxon>
    </lineage>
</organism>
<dbReference type="RefSeq" id="WP_061435995.1">
    <property type="nucleotide sequence ID" value="NZ_KQ968693.1"/>
</dbReference>
<accession>A0A139LGQ2</accession>
<gene>
    <name evidence="1" type="ORF">HMPREF2531_02260</name>
</gene>
<dbReference type="AlphaFoldDB" id="A0A139LGQ2"/>
<proteinExistence type="predicted"/>
<evidence type="ECO:0000313" key="1">
    <source>
        <dbReference type="EMBL" id="KXT50636.1"/>
    </source>
</evidence>
<comment type="caution">
    <text evidence="1">The sequence shown here is derived from an EMBL/GenBank/DDBJ whole genome shotgun (WGS) entry which is preliminary data.</text>
</comment>
<reference evidence="1 2" key="1">
    <citation type="submission" date="2016-02" db="EMBL/GenBank/DDBJ databases">
        <authorList>
            <person name="Wen L."/>
            <person name="He K."/>
            <person name="Yang H."/>
        </authorList>
    </citation>
    <scope>NUCLEOTIDE SEQUENCE [LARGE SCALE GENOMIC DNA]</scope>
    <source>
        <strain evidence="1 2">KLE1704</strain>
    </source>
</reference>
<dbReference type="PATRIC" id="fig|329854.7.peg.2302"/>
<protein>
    <submittedName>
        <fullName evidence="1">Uncharacterized protein</fullName>
    </submittedName>
</protein>
<sequence length="61" mass="6927">MGKSKVYKEQEPILQKVSESMAVYSKIDSGTVTSERDNIKLAISGEELLDRLRPRIKALFE</sequence>
<dbReference type="EMBL" id="LTDF01000079">
    <property type="protein sequence ID" value="KXT50636.1"/>
    <property type="molecule type" value="Genomic_DNA"/>
</dbReference>